<dbReference type="GO" id="GO:0051959">
    <property type="term" value="F:dynein light intermediate chain binding"/>
    <property type="evidence" value="ECO:0007669"/>
    <property type="project" value="InterPro"/>
</dbReference>
<dbReference type="Gene3D" id="1.10.287.2620">
    <property type="match status" value="1"/>
</dbReference>
<reference evidence="5" key="1">
    <citation type="submission" date="2015-09" db="EMBL/GenBank/DDBJ databases">
        <authorList>
            <consortium name="Pathogen Informatics"/>
        </authorList>
    </citation>
    <scope>NUCLEOTIDE SEQUENCE [LARGE SCALE GENOMIC DNA]</scope>
    <source>
        <strain evidence="5">Lake Konstanz</strain>
    </source>
</reference>
<sequence length="2536" mass="275372">MQRNQRSGSITSASGTLQMSPSMGVDSSGGSAAAVGGALEMDKRLLWFEARLSAAFRATSASGTAAASAGSHAIVAAKFAADIRKVFDDDDVRRDITSFCESDVTRMLVAFPHQSAATGGATIKLTASLADPLMHQAAKVLCFRKLVQTLKSPIVAAAAAGTSGGAAAAAAGGPTAGIATGGSQSSLTNNGAPGGAAASPTAAGGGGGAGVANAAAPANNVYKITHDNIHRLVSFIECKPHMLSFMSHFVSDVVMPLSQATVAAPLMPVGTGAATASGTLGRLSVIELESSVAAPPPPAELLPAWGAYVTRPPLPAPVRKCIEVEMESVAQGALVAGGTAEGRTQLPGISPGLLREELAAAAQQVQSPTAADDGNSGGRPRRSIVVTFGNTSSEGGFLGLSPSVSGIHNANQQISVSDAERLAGRWIHQLRETATNTTPVGEHQKQSMASGSAFRFVPISPYDEVAYWRGRVEDLNYLSAQLQGSTFRSVETVLSSAGSLYVENLQAARLEIQDQTREAQIVLRWLTPLLPFFDAISLQSPTHMELVALLKETIFEKIFHLFFIMWAQCPSSVYPSCARLASVIAGLADYVVVHVTHHLSLDMYFLSDPDETRRRIKLAFDVATRFKNAFFTFKNKASRVVHPAHMAEAKGEWQANTQQLFSHLDGFLERCNDILEVLELRQHLEKLTMLNISSVEAEPLRVTVTDVNKRFHGALISFSQHAVDHVSERNDIFDTWMKEKLLATAKEAMQKLGQEILADATNGPFGVNLFRRMHALMPVLQHPHMRSHAFLQQVLSTLWKRWSAEIRQIQKIHVDNEYQTFLVQHVPNATKSLLFSLAVFRRLYELHVVAITLVHEPYVDQESEDLQEALLVYNATCQRVGAAFERCFQKWSSSLGEVISRLNASLLQRHPLSRRYYCSLDHHVRDALRDVAMIVAVMTLPLIKDVFAHLEVPAEAFVIMQLKQDLWSRFTKLHSIVSTYYEHVRSVQPHERGLVEFELGTAEMLCKRAADQLTWEDDGDAIDTFNDEIAAAVKAVGDALDAIRAPIRRVDAAFESLHDAECAFLPLKVSRVGDRTMSVEDFIVRYYENIAGGKRKQALATLVEGQHQVAESLITSLNELKQAYRAPLIEYQSPVVRAYLHFSVTQYWSKLNMFAKESLDNLAHQLDPTWIAQNGGMPLIDAQLVVVEKMIADEPPKRISGGGAGGNGTPSTLAFPAASGGAGASSMNKSLIVSSASTAASTALRQKAMLAASVWTMQRNVAANNGSGNARPHTTSSSATATVSSIPVLAFSPDIHKNLRPIIGRMIDEVLGALKSGITALLQYKGRELPHTNNPQSADVTGPALGFACHSLFYSEKDETLPITDASGKPPPASPHVKLTTEESEQGPFEKTLNNDPQDHSDTDSSHNVSATPGGEGAEIDGHVVVAIPQLAPHQTTPSHRQSTPPPATTPLLSSHPATPSAARRMSTNKLLAAQHSMKIRRMVATFQGLPFDGATYPPMLIVDPVTDLQDQCTLFVESASRKASQPLDQLGSHTFRPKPLDTNVLLTSTSTIAPSQLVEDTTDDGIFSDFTLTKRRRSSGQTSTAVSLAQFVEQVGRSGTPHDALLVQVMSSISFTVDSGVLSATRRLDALLADAVAQASTLTIPMYAFDLLWSPAAAQQLKKLVRDGVQDALPFAAPPSLNVPSFTSPTAASVRRRSLSIATADFVPTNVYGLSVDDLKRELLDARTLTERIPTEIPLMKLICNGWLQVDLRGFKHNMLVQSEALQTFLLDYVRDQTISTIESLEDYVQESGNRLDSVGMLLLDQNSSTSEVGESTVSSIAATGTSVSALGQSNGGGAAANSRHSALREYFELLRLIHRRFEAEKEVFVTLSQGLRLLSGQEHLPKHEVQWLTQRIETLQPAWEALFQRGLAVRAQLASVQDSETAAMRHGAVLLNEKITNHQQHMRSGPLFTPDSLETDHNGRLQEAILWPVVLSAADEAALVGDGEHDDDAAAGDVGSAALDSSLTVVMAAEHAALAALGGMQYIQTDDVYELLNASMAVANAQGEALEEFRMLQDLFEATTAIKLNLVQDAKQELVLVKGVWDLTIHMNHHVAQWMQTTFADVDASSLVEECRRFASAYAAMPVLVRQWPVFKMAEARVAAFTESLPLIHDLKSPALRQRHWLDLSVAALGSAGDHRKEADDDRMSRFSNAVSVFDKGDDDDNLDGMGGGKQPALTGVPSIFIQQQQQQQAAKKSAAPNNTSFNGGEPHHSTQPATLSVLDPTSPAFTLGTLLRLNLHEHSAFVRKLVERAEKELVIERTIARIALFWENAALHFVSASHNVASALAIQQNRRHFDDPTASFMAPLPTTSTGVIMRAPPALQVKSTAPTPSSVHVLGPLDEVVETLDEHLNLLQNMLHSRWVDVFRRAAQSWQLDLQYVESVLSTWVDLQTSLLNLFPIFARSEDLRSTMDEEANAFDAASELFFILCRELYHATNRVGGTTASSATAEEQHATWRCWERIAVHATRKWCIDTLLVNGRVCYCIANTRAQV</sequence>
<dbReference type="OrthoDB" id="447173at2759"/>
<dbReference type="InterPro" id="IPR013602">
    <property type="entry name" value="Dynein_heavy_linker"/>
</dbReference>
<evidence type="ECO:0000313" key="5">
    <source>
        <dbReference type="Proteomes" id="UP000051952"/>
    </source>
</evidence>
<accession>A0A0S4IS11</accession>
<gene>
    <name evidence="4" type="ORF">BSAL_63440</name>
</gene>
<evidence type="ECO:0000259" key="3">
    <source>
        <dbReference type="Pfam" id="PF08393"/>
    </source>
</evidence>
<dbReference type="Proteomes" id="UP000051952">
    <property type="component" value="Unassembled WGS sequence"/>
</dbReference>
<dbReference type="GO" id="GO:0005858">
    <property type="term" value="C:axonemal dynein complex"/>
    <property type="evidence" value="ECO:0007669"/>
    <property type="project" value="TreeGrafter"/>
</dbReference>
<dbReference type="Pfam" id="PF08385">
    <property type="entry name" value="DHC_N1"/>
    <property type="match status" value="1"/>
</dbReference>
<feature type="region of interest" description="Disordered" evidence="1">
    <location>
        <begin position="1361"/>
        <end position="1418"/>
    </location>
</feature>
<evidence type="ECO:0000256" key="1">
    <source>
        <dbReference type="SAM" id="MobiDB-lite"/>
    </source>
</evidence>
<dbReference type="PANTHER" id="PTHR46532">
    <property type="entry name" value="MALE FERTILITY FACTOR KL5"/>
    <property type="match status" value="1"/>
</dbReference>
<dbReference type="VEuPathDB" id="TriTrypDB:BSAL_63440"/>
<feature type="compositionally biased region" description="Polar residues" evidence="1">
    <location>
        <begin position="1"/>
        <end position="21"/>
    </location>
</feature>
<dbReference type="EMBL" id="CYKH01000351">
    <property type="protein sequence ID" value="CUF54747.1"/>
    <property type="molecule type" value="Genomic_DNA"/>
</dbReference>
<proteinExistence type="predicted"/>
<feature type="region of interest" description="Disordered" evidence="1">
    <location>
        <begin position="2231"/>
        <end position="2264"/>
    </location>
</feature>
<feature type="region of interest" description="Disordered" evidence="1">
    <location>
        <begin position="1434"/>
        <end position="1465"/>
    </location>
</feature>
<feature type="region of interest" description="Disordered" evidence="1">
    <location>
        <begin position="182"/>
        <end position="203"/>
    </location>
</feature>
<keyword evidence="5" id="KW-1185">Reference proteome</keyword>
<feature type="domain" description="Dynein heavy chain linker" evidence="3">
    <location>
        <begin position="2377"/>
        <end position="2481"/>
    </location>
</feature>
<dbReference type="Pfam" id="PF08393">
    <property type="entry name" value="DHC_N2"/>
    <property type="match status" value="2"/>
</dbReference>
<feature type="domain" description="Dynein heavy chain tail" evidence="2">
    <location>
        <begin position="420"/>
        <end position="1019"/>
    </location>
</feature>
<evidence type="ECO:0000313" key="4">
    <source>
        <dbReference type="EMBL" id="CUF54747.1"/>
    </source>
</evidence>
<feature type="domain" description="Dynein heavy chain linker" evidence="3">
    <location>
        <begin position="2074"/>
        <end position="2173"/>
    </location>
</feature>
<name>A0A0S4IS11_BODSA</name>
<dbReference type="GO" id="GO:0045505">
    <property type="term" value="F:dynein intermediate chain binding"/>
    <property type="evidence" value="ECO:0007669"/>
    <property type="project" value="InterPro"/>
</dbReference>
<feature type="region of interest" description="Disordered" evidence="1">
    <location>
        <begin position="1"/>
        <end position="25"/>
    </location>
</feature>
<dbReference type="PANTHER" id="PTHR46532:SF11">
    <property type="entry name" value="DYNEIN AXONEMAL HEAVY CHAIN 12"/>
    <property type="match status" value="1"/>
</dbReference>
<dbReference type="InterPro" id="IPR013594">
    <property type="entry name" value="Dynein_heavy_tail"/>
</dbReference>
<feature type="region of interest" description="Disordered" evidence="1">
    <location>
        <begin position="361"/>
        <end position="383"/>
    </location>
</feature>
<feature type="compositionally biased region" description="Low complexity" evidence="1">
    <location>
        <begin position="189"/>
        <end position="202"/>
    </location>
</feature>
<dbReference type="Gene3D" id="1.20.140.100">
    <property type="entry name" value="Dynein heavy chain, N-terminal domain 2"/>
    <property type="match status" value="1"/>
</dbReference>
<evidence type="ECO:0000259" key="2">
    <source>
        <dbReference type="Pfam" id="PF08385"/>
    </source>
</evidence>
<dbReference type="InterPro" id="IPR026983">
    <property type="entry name" value="DHC"/>
</dbReference>
<dbReference type="InterPro" id="IPR042222">
    <property type="entry name" value="Dynein_2_N"/>
</dbReference>
<protein>
    <submittedName>
        <fullName evidence="4">Dynein heavy chain, putative</fullName>
    </submittedName>
</protein>
<dbReference type="GO" id="GO:0007018">
    <property type="term" value="P:microtubule-based movement"/>
    <property type="evidence" value="ECO:0007669"/>
    <property type="project" value="InterPro"/>
</dbReference>
<organism evidence="4 5">
    <name type="scientific">Bodo saltans</name>
    <name type="common">Flagellated protozoan</name>
    <dbReference type="NCBI Taxonomy" id="75058"/>
    <lineage>
        <taxon>Eukaryota</taxon>
        <taxon>Discoba</taxon>
        <taxon>Euglenozoa</taxon>
        <taxon>Kinetoplastea</taxon>
        <taxon>Metakinetoplastina</taxon>
        <taxon>Eubodonida</taxon>
        <taxon>Bodonidae</taxon>
        <taxon>Bodo</taxon>
    </lineage>
</organism>